<feature type="transmembrane region" description="Helical" evidence="1">
    <location>
        <begin position="25"/>
        <end position="45"/>
    </location>
</feature>
<comment type="caution">
    <text evidence="2">The sequence shown here is derived from an EMBL/GenBank/DDBJ whole genome shotgun (WGS) entry which is preliminary data.</text>
</comment>
<dbReference type="Proteomes" id="UP001597544">
    <property type="component" value="Unassembled WGS sequence"/>
</dbReference>
<keyword evidence="1" id="KW-0812">Transmembrane</keyword>
<dbReference type="EMBL" id="JBHULU010000003">
    <property type="protein sequence ID" value="MFD2512804.1"/>
    <property type="molecule type" value="Genomic_DNA"/>
</dbReference>
<organism evidence="2 3">
    <name type="scientific">Pontibacter locisalis</name>
    <dbReference type="NCBI Taxonomy" id="1719035"/>
    <lineage>
        <taxon>Bacteria</taxon>
        <taxon>Pseudomonadati</taxon>
        <taxon>Bacteroidota</taxon>
        <taxon>Cytophagia</taxon>
        <taxon>Cytophagales</taxon>
        <taxon>Hymenobacteraceae</taxon>
        <taxon>Pontibacter</taxon>
    </lineage>
</organism>
<keyword evidence="1" id="KW-0472">Membrane</keyword>
<feature type="transmembrane region" description="Helical" evidence="1">
    <location>
        <begin position="141"/>
        <end position="162"/>
    </location>
</feature>
<evidence type="ECO:0000313" key="2">
    <source>
        <dbReference type="EMBL" id="MFD2512804.1"/>
    </source>
</evidence>
<evidence type="ECO:0000313" key="3">
    <source>
        <dbReference type="Proteomes" id="UP001597544"/>
    </source>
</evidence>
<proteinExistence type="predicted"/>
<sequence length="245" mass="26818">MSTELNITRIGYFIKRQLYMNVSTMWIAIVAIVGVLLVISGLTAVNSPTKIQNLVPLYLLVLYVGGYIFTSKIFSEMHSPQKSYAFLTLPVSTAEKLIGALLIVVPVYLIIALAGILILSFTSGLVAGQPMLIPGLTSTEFIYPIGVFLVTQTFFFLGAVAFRGNNFLKTLLALFVIAIVIGGYSAGLGYLLFGGGEFNMGAGTASEFKDTAEFIFKDVVPFLFWYVLGPFLLVVSYFKLKERQV</sequence>
<dbReference type="RefSeq" id="WP_377503266.1">
    <property type="nucleotide sequence ID" value="NZ_JBHULU010000003.1"/>
</dbReference>
<keyword evidence="3" id="KW-1185">Reference proteome</keyword>
<gene>
    <name evidence="2" type="ORF">ACFSRY_02890</name>
</gene>
<reference evidence="3" key="1">
    <citation type="journal article" date="2019" name="Int. J. Syst. Evol. Microbiol.">
        <title>The Global Catalogue of Microorganisms (GCM) 10K type strain sequencing project: providing services to taxonomists for standard genome sequencing and annotation.</title>
        <authorList>
            <consortium name="The Broad Institute Genomics Platform"/>
            <consortium name="The Broad Institute Genome Sequencing Center for Infectious Disease"/>
            <person name="Wu L."/>
            <person name="Ma J."/>
        </authorList>
    </citation>
    <scope>NUCLEOTIDE SEQUENCE [LARGE SCALE GENOMIC DNA]</scope>
    <source>
        <strain evidence="3">KCTC 42498</strain>
    </source>
</reference>
<evidence type="ECO:0008006" key="4">
    <source>
        <dbReference type="Google" id="ProtNLM"/>
    </source>
</evidence>
<keyword evidence="1" id="KW-1133">Transmembrane helix</keyword>
<name>A0ABW5IGL7_9BACT</name>
<protein>
    <recommendedName>
        <fullName evidence="4">ABC-2 type transport system permease protein</fullName>
    </recommendedName>
</protein>
<accession>A0ABW5IGL7</accession>
<feature type="transmembrane region" description="Helical" evidence="1">
    <location>
        <begin position="96"/>
        <end position="121"/>
    </location>
</feature>
<evidence type="ECO:0000256" key="1">
    <source>
        <dbReference type="SAM" id="Phobius"/>
    </source>
</evidence>
<feature type="transmembrane region" description="Helical" evidence="1">
    <location>
        <begin position="223"/>
        <end position="240"/>
    </location>
</feature>
<feature type="transmembrane region" description="Helical" evidence="1">
    <location>
        <begin position="57"/>
        <end position="75"/>
    </location>
</feature>
<feature type="transmembrane region" description="Helical" evidence="1">
    <location>
        <begin position="171"/>
        <end position="193"/>
    </location>
</feature>